<proteinExistence type="predicted"/>
<evidence type="ECO:0000313" key="3">
    <source>
        <dbReference type="Proteomes" id="UP000627369"/>
    </source>
</evidence>
<dbReference type="Pfam" id="PF06974">
    <property type="entry name" value="WS_DGAT_C"/>
    <property type="match status" value="1"/>
</dbReference>
<reference evidence="2" key="2">
    <citation type="submission" date="2020-09" db="EMBL/GenBank/DDBJ databases">
        <authorList>
            <person name="Sun Q."/>
            <person name="Zhou Y."/>
        </authorList>
    </citation>
    <scope>NUCLEOTIDE SEQUENCE</scope>
    <source>
        <strain evidence="2">CGMCC 4.7398</strain>
    </source>
</reference>
<comment type="caution">
    <text evidence="2">The sequence shown here is derived from an EMBL/GenBank/DDBJ whole genome shotgun (WGS) entry which is preliminary data.</text>
</comment>
<evidence type="ECO:0000313" key="2">
    <source>
        <dbReference type="EMBL" id="GHH78025.1"/>
    </source>
</evidence>
<name>A0A919KYH8_9MICO</name>
<keyword evidence="3" id="KW-1185">Reference proteome</keyword>
<protein>
    <recommendedName>
        <fullName evidence="1">O-acyltransferase WSD1 C-terminal domain-containing protein</fullName>
    </recommendedName>
</protein>
<reference evidence="2" key="1">
    <citation type="journal article" date="2014" name="Int. J. Syst. Evol. Microbiol.">
        <title>Complete genome sequence of Corynebacterium casei LMG S-19264T (=DSM 44701T), isolated from a smear-ripened cheese.</title>
        <authorList>
            <consortium name="US DOE Joint Genome Institute (JGI-PGF)"/>
            <person name="Walter F."/>
            <person name="Albersmeier A."/>
            <person name="Kalinowski J."/>
            <person name="Ruckert C."/>
        </authorList>
    </citation>
    <scope>NUCLEOTIDE SEQUENCE</scope>
    <source>
        <strain evidence="2">CGMCC 4.7398</strain>
    </source>
</reference>
<feature type="domain" description="O-acyltransferase WSD1 C-terminal" evidence="1">
    <location>
        <begin position="4"/>
        <end position="92"/>
    </location>
</feature>
<gene>
    <name evidence="2" type="ORF">GCM10017772_40530</name>
</gene>
<dbReference type="AlphaFoldDB" id="A0A919KYH8"/>
<evidence type="ECO:0000259" key="1">
    <source>
        <dbReference type="Pfam" id="PF06974"/>
    </source>
</evidence>
<accession>A0A919KYH8</accession>
<dbReference type="Proteomes" id="UP000627369">
    <property type="component" value="Unassembled WGS sequence"/>
</dbReference>
<dbReference type="RefSeq" id="WP_229872620.1">
    <property type="nucleotide sequence ID" value="NZ_BNAS01000006.1"/>
</dbReference>
<organism evidence="2 3">
    <name type="scientific">Promicromonospora soli</name>
    <dbReference type="NCBI Taxonomy" id="2035533"/>
    <lineage>
        <taxon>Bacteria</taxon>
        <taxon>Bacillati</taxon>
        <taxon>Actinomycetota</taxon>
        <taxon>Actinomycetes</taxon>
        <taxon>Micrococcales</taxon>
        <taxon>Promicromonosporaceae</taxon>
        <taxon>Promicromonospora</taxon>
    </lineage>
</organism>
<dbReference type="InterPro" id="IPR009721">
    <property type="entry name" value="O-acyltransferase_WSD1_C"/>
</dbReference>
<dbReference type="EMBL" id="BNAS01000006">
    <property type="protein sequence ID" value="GHH78025.1"/>
    <property type="molecule type" value="Genomic_DNA"/>
</dbReference>
<sequence>MRGPVGARIMDRIGQRQHVVGGFVTNVPGPAGAPRLAGAPVVAIWPVAVLAANVRLGVAAVSYAGRLSCSVHFDAANVPGAVFVRAMSEELTRLSK</sequence>